<dbReference type="Pfam" id="PF04752">
    <property type="entry name" value="ChaC"/>
    <property type="match status" value="1"/>
</dbReference>
<sequence length="241" mass="26811">MRQDAFTHLPQLRDRVTPAEKSALRATVEVLAAWDQRARDAGFPVNWRVGDQQLDISRQAVLGGLDPAEDLWVFAYGGLMWDPGIHFEEIRLANLAGHVRRFSHKNTIGRGSPEHPALMLSLEEGAGCCAGLAFRVEASAADFEAAIVWRREMLWDDYRPQLMPVSTPQGEVKALVFRANKEHPNYFGEHPLDETAAMIAVAQGEIGSNRDYLAQVAAQLGRLGIEDRYVQELAARVQLLA</sequence>
<gene>
    <name evidence="3" type="ORF">EV671_1001241</name>
</gene>
<dbReference type="Gene3D" id="3.10.490.10">
    <property type="entry name" value="Gamma-glutamyl cyclotransferase-like"/>
    <property type="match status" value="1"/>
</dbReference>
<accession>A0A4R3VMT0</accession>
<keyword evidence="2" id="KW-0456">Lyase</keyword>
<dbReference type="PANTHER" id="PTHR12192:SF2">
    <property type="entry name" value="GLUTATHIONE-SPECIFIC GAMMA-GLUTAMYLCYCLOTRANSFERASE 2"/>
    <property type="match status" value="1"/>
</dbReference>
<dbReference type="GO" id="GO:0006751">
    <property type="term" value="P:glutathione catabolic process"/>
    <property type="evidence" value="ECO:0007669"/>
    <property type="project" value="InterPro"/>
</dbReference>
<dbReference type="GO" id="GO:0005737">
    <property type="term" value="C:cytoplasm"/>
    <property type="evidence" value="ECO:0007669"/>
    <property type="project" value="TreeGrafter"/>
</dbReference>
<dbReference type="RefSeq" id="WP_132569184.1">
    <property type="nucleotide sequence ID" value="NZ_CBCSGL010000004.1"/>
</dbReference>
<dbReference type="Proteomes" id="UP000295110">
    <property type="component" value="Unassembled WGS sequence"/>
</dbReference>
<dbReference type="SUPFAM" id="SSF110857">
    <property type="entry name" value="Gamma-glutamyl cyclotransferase-like"/>
    <property type="match status" value="1"/>
</dbReference>
<dbReference type="InterPro" id="IPR006840">
    <property type="entry name" value="ChaC"/>
</dbReference>
<dbReference type="AlphaFoldDB" id="A0A4R3VMT0"/>
<organism evidence="3 4">
    <name type="scientific">Roseateles saccharophilus</name>
    <name type="common">Pseudomonas saccharophila</name>
    <dbReference type="NCBI Taxonomy" id="304"/>
    <lineage>
        <taxon>Bacteria</taxon>
        <taxon>Pseudomonadati</taxon>
        <taxon>Pseudomonadota</taxon>
        <taxon>Betaproteobacteria</taxon>
        <taxon>Burkholderiales</taxon>
        <taxon>Sphaerotilaceae</taxon>
        <taxon>Roseateles</taxon>
    </lineage>
</organism>
<reference evidence="3 4" key="1">
    <citation type="submission" date="2019-03" db="EMBL/GenBank/DDBJ databases">
        <title>Genomic Encyclopedia of Type Strains, Phase IV (KMG-IV): sequencing the most valuable type-strain genomes for metagenomic binning, comparative biology and taxonomic classification.</title>
        <authorList>
            <person name="Goeker M."/>
        </authorList>
    </citation>
    <scope>NUCLEOTIDE SEQUENCE [LARGE SCALE GENOMIC DNA]</scope>
    <source>
        <strain evidence="3 4">DSM 654</strain>
    </source>
</reference>
<evidence type="ECO:0000313" key="4">
    <source>
        <dbReference type="Proteomes" id="UP000295110"/>
    </source>
</evidence>
<dbReference type="EMBL" id="SMBU01000001">
    <property type="protein sequence ID" value="TCV04485.1"/>
    <property type="molecule type" value="Genomic_DNA"/>
</dbReference>
<dbReference type="CDD" id="cd06661">
    <property type="entry name" value="GGCT_like"/>
    <property type="match status" value="1"/>
</dbReference>
<evidence type="ECO:0000313" key="3">
    <source>
        <dbReference type="EMBL" id="TCV04485.1"/>
    </source>
</evidence>
<protein>
    <recommendedName>
        <fullName evidence="1">glutathione-specific gamma-glutamylcyclotransferase</fullName>
        <ecNumber evidence="1">4.3.2.7</ecNumber>
    </recommendedName>
</protein>
<dbReference type="OrthoDB" id="9795692at2"/>
<keyword evidence="4" id="KW-1185">Reference proteome</keyword>
<dbReference type="EC" id="4.3.2.7" evidence="1"/>
<evidence type="ECO:0000256" key="1">
    <source>
        <dbReference type="ARBA" id="ARBA00012344"/>
    </source>
</evidence>
<evidence type="ECO:0000256" key="2">
    <source>
        <dbReference type="ARBA" id="ARBA00023239"/>
    </source>
</evidence>
<dbReference type="GO" id="GO:0061928">
    <property type="term" value="F:glutathione specific gamma-glutamylcyclotransferase activity"/>
    <property type="evidence" value="ECO:0007669"/>
    <property type="project" value="UniProtKB-EC"/>
</dbReference>
<comment type="caution">
    <text evidence="3">The sequence shown here is derived from an EMBL/GenBank/DDBJ whole genome shotgun (WGS) entry which is preliminary data.</text>
</comment>
<dbReference type="PANTHER" id="PTHR12192">
    <property type="entry name" value="CATION TRANSPORT PROTEIN CHAC-RELATED"/>
    <property type="match status" value="1"/>
</dbReference>
<dbReference type="InterPro" id="IPR013024">
    <property type="entry name" value="GGCT-like"/>
</dbReference>
<name>A0A4R3VMT0_ROSSA</name>
<dbReference type="InterPro" id="IPR036568">
    <property type="entry name" value="GGCT-like_sf"/>
</dbReference>
<proteinExistence type="predicted"/>